<keyword evidence="2" id="KW-0496">Mitochondrion</keyword>
<protein>
    <submittedName>
        <fullName evidence="2">Uncharacterized protein</fullName>
    </submittedName>
</protein>
<comment type="caution">
    <text evidence="2">The sequence shown here is derived from an EMBL/GenBank/DDBJ whole genome shotgun (WGS) entry which is preliminary data.</text>
</comment>
<proteinExistence type="predicted"/>
<dbReference type="AlphaFoldDB" id="A0AAD4YJW7"/>
<feature type="region of interest" description="Disordered" evidence="1">
    <location>
        <begin position="36"/>
        <end position="77"/>
    </location>
</feature>
<reference evidence="2 3" key="1">
    <citation type="journal article" date="2022" name="G3 (Bethesda)">
        <title>Whole-genome sequence and methylome profiling of the almond [Prunus dulcis (Mill.) D.A. Webb] cultivar 'Nonpareil'.</title>
        <authorList>
            <person name="D'Amico-Willman K.M."/>
            <person name="Ouma W.Z."/>
            <person name="Meulia T."/>
            <person name="Sideli G.M."/>
            <person name="Gradziel T.M."/>
            <person name="Fresnedo-Ramirez J."/>
        </authorList>
    </citation>
    <scope>NUCLEOTIDE SEQUENCE [LARGE SCALE GENOMIC DNA]</scope>
    <source>
        <strain evidence="2">Clone GOH B32 T37-40</strain>
    </source>
</reference>
<keyword evidence="3" id="KW-1185">Reference proteome</keyword>
<gene>
    <name evidence="2" type="ORF">L3X38_000210</name>
</gene>
<geneLocation type="mitochondrion" evidence="2"/>
<name>A0AAD4YJW7_PRUDU</name>
<evidence type="ECO:0000256" key="1">
    <source>
        <dbReference type="SAM" id="MobiDB-lite"/>
    </source>
</evidence>
<organism evidence="2 3">
    <name type="scientific">Prunus dulcis</name>
    <name type="common">Almond</name>
    <name type="synonym">Amygdalus dulcis</name>
    <dbReference type="NCBI Taxonomy" id="3755"/>
    <lineage>
        <taxon>Eukaryota</taxon>
        <taxon>Viridiplantae</taxon>
        <taxon>Streptophyta</taxon>
        <taxon>Embryophyta</taxon>
        <taxon>Tracheophyta</taxon>
        <taxon>Spermatophyta</taxon>
        <taxon>Magnoliopsida</taxon>
        <taxon>eudicotyledons</taxon>
        <taxon>Gunneridae</taxon>
        <taxon>Pentapetalae</taxon>
        <taxon>rosids</taxon>
        <taxon>fabids</taxon>
        <taxon>Rosales</taxon>
        <taxon>Rosaceae</taxon>
        <taxon>Amygdaloideae</taxon>
        <taxon>Amygdaleae</taxon>
        <taxon>Prunus</taxon>
    </lineage>
</organism>
<evidence type="ECO:0000313" key="2">
    <source>
        <dbReference type="EMBL" id="KAI5311484.1"/>
    </source>
</evidence>
<dbReference type="EMBL" id="JAJFAZ020000010">
    <property type="protein sequence ID" value="KAI5311484.1"/>
    <property type="molecule type" value="Genomic_DNA"/>
</dbReference>
<evidence type="ECO:0000313" key="3">
    <source>
        <dbReference type="Proteomes" id="UP001054821"/>
    </source>
</evidence>
<accession>A0AAD4YJW7</accession>
<dbReference type="Proteomes" id="UP001054821">
    <property type="component" value="Mitochondrion MT"/>
</dbReference>
<sequence>MSGKGYRHQRSLPLSRLTRPPCQRLRDIEYLGLRVPGCDPSLQSKSEAKKQQSSTRTLEGWGMVDRNHATAEPPGDL</sequence>